<dbReference type="Gene3D" id="1.25.40.10">
    <property type="entry name" value="Tetratricopeptide repeat domain"/>
    <property type="match status" value="1"/>
</dbReference>
<feature type="compositionally biased region" description="Low complexity" evidence="2">
    <location>
        <begin position="811"/>
        <end position="820"/>
    </location>
</feature>
<dbReference type="OrthoDB" id="3220023at2759"/>
<dbReference type="SMART" id="SM00028">
    <property type="entry name" value="TPR"/>
    <property type="match status" value="2"/>
</dbReference>
<evidence type="ECO:0000313" key="6">
    <source>
        <dbReference type="Proteomes" id="UP000027195"/>
    </source>
</evidence>
<dbReference type="InterPro" id="IPR001810">
    <property type="entry name" value="F-box_dom"/>
</dbReference>
<organism evidence="5 6">
    <name type="scientific">Botryobasidium botryosum (strain FD-172 SS1)</name>
    <dbReference type="NCBI Taxonomy" id="930990"/>
    <lineage>
        <taxon>Eukaryota</taxon>
        <taxon>Fungi</taxon>
        <taxon>Dikarya</taxon>
        <taxon>Basidiomycota</taxon>
        <taxon>Agaricomycotina</taxon>
        <taxon>Agaricomycetes</taxon>
        <taxon>Cantharellales</taxon>
        <taxon>Botryobasidiaceae</taxon>
        <taxon>Botryobasidium</taxon>
    </lineage>
</organism>
<dbReference type="SMART" id="SM00317">
    <property type="entry name" value="SET"/>
    <property type="match status" value="1"/>
</dbReference>
<evidence type="ECO:0000259" key="4">
    <source>
        <dbReference type="PROSITE" id="PS50280"/>
    </source>
</evidence>
<dbReference type="PANTHER" id="PTHR47643">
    <property type="entry name" value="TPR DOMAIN PROTEIN (AFU_ORTHOLOGUE AFUA_5G12710)"/>
    <property type="match status" value="1"/>
</dbReference>
<accession>A0A067MBQ0</accession>
<dbReference type="SUPFAM" id="SSF81383">
    <property type="entry name" value="F-box domain"/>
    <property type="match status" value="1"/>
</dbReference>
<evidence type="ECO:0000259" key="3">
    <source>
        <dbReference type="PROSITE" id="PS50181"/>
    </source>
</evidence>
<dbReference type="CDD" id="cd20071">
    <property type="entry name" value="SET_SMYD"/>
    <property type="match status" value="1"/>
</dbReference>
<feature type="domain" description="F-box" evidence="3">
    <location>
        <begin position="845"/>
        <end position="894"/>
    </location>
</feature>
<dbReference type="STRING" id="930990.A0A067MBQ0"/>
<proteinExistence type="predicted"/>
<feature type="repeat" description="TPR" evidence="1">
    <location>
        <begin position="244"/>
        <end position="277"/>
    </location>
</feature>
<dbReference type="InterPro" id="IPR011990">
    <property type="entry name" value="TPR-like_helical_dom_sf"/>
</dbReference>
<dbReference type="Gene3D" id="2.170.270.10">
    <property type="entry name" value="SET domain"/>
    <property type="match status" value="1"/>
</dbReference>
<dbReference type="Pfam" id="PF00856">
    <property type="entry name" value="SET"/>
    <property type="match status" value="1"/>
</dbReference>
<gene>
    <name evidence="5" type="ORF">BOTBODRAFT_191352</name>
</gene>
<feature type="compositionally biased region" description="Basic residues" evidence="2">
    <location>
        <begin position="792"/>
        <end position="810"/>
    </location>
</feature>
<dbReference type="SUPFAM" id="SSF48452">
    <property type="entry name" value="TPR-like"/>
    <property type="match status" value="1"/>
</dbReference>
<feature type="domain" description="SET" evidence="4">
    <location>
        <begin position="394"/>
        <end position="597"/>
    </location>
</feature>
<dbReference type="InterPro" id="IPR036047">
    <property type="entry name" value="F-box-like_dom_sf"/>
</dbReference>
<dbReference type="PROSITE" id="PS50181">
    <property type="entry name" value="FBOX"/>
    <property type="match status" value="1"/>
</dbReference>
<keyword evidence="1" id="KW-0802">TPR repeat</keyword>
<keyword evidence="6" id="KW-1185">Reference proteome</keyword>
<feature type="region of interest" description="Disordered" evidence="2">
    <location>
        <begin position="780"/>
        <end position="820"/>
    </location>
</feature>
<name>A0A067MBQ0_BOTB1</name>
<dbReference type="Pfam" id="PF12937">
    <property type="entry name" value="F-box-like"/>
    <property type="match status" value="1"/>
</dbReference>
<dbReference type="InterPro" id="IPR001214">
    <property type="entry name" value="SET_dom"/>
</dbReference>
<reference evidence="6" key="1">
    <citation type="journal article" date="2014" name="Proc. Natl. Acad. Sci. U.S.A.">
        <title>Extensive sampling of basidiomycete genomes demonstrates inadequacy of the white-rot/brown-rot paradigm for wood decay fungi.</title>
        <authorList>
            <person name="Riley R."/>
            <person name="Salamov A.A."/>
            <person name="Brown D.W."/>
            <person name="Nagy L.G."/>
            <person name="Floudas D."/>
            <person name="Held B.W."/>
            <person name="Levasseur A."/>
            <person name="Lombard V."/>
            <person name="Morin E."/>
            <person name="Otillar R."/>
            <person name="Lindquist E.A."/>
            <person name="Sun H."/>
            <person name="LaButti K.M."/>
            <person name="Schmutz J."/>
            <person name="Jabbour D."/>
            <person name="Luo H."/>
            <person name="Baker S.E."/>
            <person name="Pisabarro A.G."/>
            <person name="Walton J.D."/>
            <person name="Blanchette R.A."/>
            <person name="Henrissat B."/>
            <person name="Martin F."/>
            <person name="Cullen D."/>
            <person name="Hibbett D.S."/>
            <person name="Grigoriev I.V."/>
        </authorList>
    </citation>
    <scope>NUCLEOTIDE SEQUENCE [LARGE SCALE GENOMIC DNA]</scope>
    <source>
        <strain evidence="6">FD-172 SS1</strain>
    </source>
</reference>
<protein>
    <recommendedName>
        <fullName evidence="7">F-box domain-containing protein</fullName>
    </recommendedName>
</protein>
<dbReference type="InParanoid" id="A0A067MBQ0"/>
<evidence type="ECO:0000256" key="1">
    <source>
        <dbReference type="PROSITE-ProRule" id="PRU00339"/>
    </source>
</evidence>
<dbReference type="EMBL" id="KL198083">
    <property type="protein sequence ID" value="KDQ09021.1"/>
    <property type="molecule type" value="Genomic_DNA"/>
</dbReference>
<sequence>MGPGYESTLQFIDMGLTLADVESAYGPAQNVPTAGPALPPMPPAQIFQGILKIKAARSSPPTPIKRIPRDELIIAFERLRARFEELLQSPQRIYYGDYTEVGHERHFSRARLSDLLEFSDILACPGTYVHKDCYLLCRTVSNPARSFTKVSFCVEDPTGLVHQLTVSRFPHLLSASFTALNTIFPLGTLLAIREPPIRQCRRGSGVVQIESPSDLFFIHPSDPLLQHITWNVPPPSNQISQETASKWKELGNFFSNDKQYLAAAVAYTRGLALDPTARVLLLNRAAVYISMEYFEAALADSARVLAAPQVSDNEKAKACYRSAQAEYGASHYGDALEWINTCLSLLPMHTDVPIWAKRCEERLRESENGNYDWARMFKEARLSGHKVEAADFVGPIKVASCARGGGRGMVTTRPVRVGELLLVSNPLVSAFPHEFTKADHELGANHINLKADGPCRQSLISKLVAKIAGDPRLYHTVTALYAGPEYPTPPPQFPPLPPATPARRLSDPLRIEADIDINLIEHIITYNAFYLKDVTHTTTYCARTRDFFKLPSALYLLPSLFNHACSANATWHHFGDVMVIRAAKSLSEGEELTLSYISGPGDTYFSKKAELALHIPECDCSECEADREDGYERCLRRVLVDLQLRGEGAAVGLQTHTPFELALMAEDDVYALSRGPIRPTRSRAYARLTEALVKEALDLDTSTFEIRSAKWRSVVTEGMKSLEAAGIVVKSEDVDTAGSGLSRQSDMSVIEMDRAPTYLAEIAVKAAQSLAPIENYEDMEIDSGSDHEGNPKKKSKSRGVRKREKKRRKAAQVATTTTTEVQQLDKRRKIIATASTEDQQPFFPSSLFLSLPVELLSEVCSYLFPPNLLSLARSCKRLFHMLVNPDAVFIWRNSRSLMSVPVPQPPPQWKEWGYAAFVFDGGECKVCHKYINSVYTSFALKARVCTNCRVAWEKTLKRVDMSRLPSTMQLYLCSIPHIETLSTPRPRNHYYLADRVSTWFDLAQWKKAATLYNSAMASKTEAELLISVYRQKIWVQEFMETADALAKWRDSYLRTAQQVRLANDNFWRARAEDEGWALQDAINSETIRTLNRSWRACEFITENRWNLHLPKIAEEVIWLATRRVNREHERRLQARHAKLAEYWELLQTQRSADPLPPFSEFRQLQAVIALMQTEADFDELTKEGEPAAQMIRENIRRWAARGRNQLVQIIYGQETIGKAPSGQTVHPANRVTMVLKCTRCEKAGIKAFAGACAHRCQGSRKDWELEQFVKDEAASSALKYALEAAELTEEEVNWAKADELGAMLFCKSCDALGSSIVLHLANIPNHARRHDKLLLASIPQLSAQLLSLGYPFTCGLYAELTRTTPLVSKRREAVSFGCRHCSPKHMDKMFNLHGLTSHLKQKHRITDVGDEDFFEKTSTSVPHSEGLANIIREFAFKGLITDRLSNFPPAQA</sequence>
<dbReference type="PROSITE" id="PS50280">
    <property type="entry name" value="SET"/>
    <property type="match status" value="1"/>
</dbReference>
<dbReference type="InterPro" id="IPR053209">
    <property type="entry name" value="Gramillin-biosynth_MTr"/>
</dbReference>
<dbReference type="InterPro" id="IPR046341">
    <property type="entry name" value="SET_dom_sf"/>
</dbReference>
<evidence type="ECO:0008006" key="7">
    <source>
        <dbReference type="Google" id="ProtNLM"/>
    </source>
</evidence>
<dbReference type="PROSITE" id="PS50005">
    <property type="entry name" value="TPR"/>
    <property type="match status" value="1"/>
</dbReference>
<evidence type="ECO:0000256" key="2">
    <source>
        <dbReference type="SAM" id="MobiDB-lite"/>
    </source>
</evidence>
<dbReference type="PANTHER" id="PTHR47643:SF2">
    <property type="entry name" value="TPR DOMAIN PROTEIN (AFU_ORTHOLOGUE AFUA_5G12710)"/>
    <property type="match status" value="1"/>
</dbReference>
<dbReference type="SUPFAM" id="SSF82199">
    <property type="entry name" value="SET domain"/>
    <property type="match status" value="1"/>
</dbReference>
<dbReference type="Proteomes" id="UP000027195">
    <property type="component" value="Unassembled WGS sequence"/>
</dbReference>
<dbReference type="HOGENOM" id="CLU_251223_0_0_1"/>
<dbReference type="InterPro" id="IPR019734">
    <property type="entry name" value="TPR_rpt"/>
</dbReference>
<evidence type="ECO:0000313" key="5">
    <source>
        <dbReference type="EMBL" id="KDQ09021.1"/>
    </source>
</evidence>